<dbReference type="EMBL" id="JAYMYR010000002">
    <property type="protein sequence ID" value="KAK7377447.1"/>
    <property type="molecule type" value="Genomic_DNA"/>
</dbReference>
<name>A0AAN9RN64_PHACN</name>
<evidence type="ECO:0000313" key="2">
    <source>
        <dbReference type="Proteomes" id="UP001374584"/>
    </source>
</evidence>
<dbReference type="AlphaFoldDB" id="A0AAN9RN64"/>
<evidence type="ECO:0000313" key="1">
    <source>
        <dbReference type="EMBL" id="KAK7377447.1"/>
    </source>
</evidence>
<organism evidence="1 2">
    <name type="scientific">Phaseolus coccineus</name>
    <name type="common">Scarlet runner bean</name>
    <name type="synonym">Phaseolus multiflorus</name>
    <dbReference type="NCBI Taxonomy" id="3886"/>
    <lineage>
        <taxon>Eukaryota</taxon>
        <taxon>Viridiplantae</taxon>
        <taxon>Streptophyta</taxon>
        <taxon>Embryophyta</taxon>
        <taxon>Tracheophyta</taxon>
        <taxon>Spermatophyta</taxon>
        <taxon>Magnoliopsida</taxon>
        <taxon>eudicotyledons</taxon>
        <taxon>Gunneridae</taxon>
        <taxon>Pentapetalae</taxon>
        <taxon>rosids</taxon>
        <taxon>fabids</taxon>
        <taxon>Fabales</taxon>
        <taxon>Fabaceae</taxon>
        <taxon>Papilionoideae</taxon>
        <taxon>50 kb inversion clade</taxon>
        <taxon>NPAAA clade</taxon>
        <taxon>indigoferoid/millettioid clade</taxon>
        <taxon>Phaseoleae</taxon>
        <taxon>Phaseolus</taxon>
    </lineage>
</organism>
<comment type="caution">
    <text evidence="1">The sequence shown here is derived from an EMBL/GenBank/DDBJ whole genome shotgun (WGS) entry which is preliminary data.</text>
</comment>
<dbReference type="Proteomes" id="UP001374584">
    <property type="component" value="Unassembled WGS sequence"/>
</dbReference>
<keyword evidence="2" id="KW-1185">Reference proteome</keyword>
<sequence length="95" mass="10865">MVRRKDTCRVLKCGACVSRSHSKRFSHCLRHWFGLEWASCSAVGSDLPLCFSRDSHPLCALTIKKVDRDGSLEQINIVPFVDQIFLNEEEAFAFF</sequence>
<gene>
    <name evidence="1" type="ORF">VNO80_02872</name>
</gene>
<reference evidence="1 2" key="1">
    <citation type="submission" date="2024-01" db="EMBL/GenBank/DDBJ databases">
        <title>The genomes of 5 underutilized Papilionoideae crops provide insights into root nodulation and disease resistanc.</title>
        <authorList>
            <person name="Jiang F."/>
        </authorList>
    </citation>
    <scope>NUCLEOTIDE SEQUENCE [LARGE SCALE GENOMIC DNA]</scope>
    <source>
        <strain evidence="1">JINMINGXINNONG_FW02</strain>
        <tissue evidence="1">Leaves</tissue>
    </source>
</reference>
<accession>A0AAN9RN64</accession>
<protein>
    <submittedName>
        <fullName evidence="1">Uncharacterized protein</fullName>
    </submittedName>
</protein>
<proteinExistence type="predicted"/>